<dbReference type="InterPro" id="IPR001128">
    <property type="entry name" value="Cyt_P450"/>
</dbReference>
<dbReference type="GO" id="GO:0017000">
    <property type="term" value="P:antibiotic biosynthetic process"/>
    <property type="evidence" value="ECO:0007669"/>
    <property type="project" value="UniProtKB-KW"/>
</dbReference>
<keyword evidence="5 8" id="KW-0479">Metal-binding</keyword>
<dbReference type="RefSeq" id="XP_062681500.1">
    <property type="nucleotide sequence ID" value="XM_062828246.1"/>
</dbReference>
<dbReference type="InterPro" id="IPR036396">
    <property type="entry name" value="Cyt_P450_sf"/>
</dbReference>
<name>A0AAE0MSR0_9PEZI</name>
<reference evidence="10" key="1">
    <citation type="journal article" date="2023" name="Mol. Phylogenet. Evol.">
        <title>Genome-scale phylogeny and comparative genomics of the fungal order Sordariales.</title>
        <authorList>
            <person name="Hensen N."/>
            <person name="Bonometti L."/>
            <person name="Westerberg I."/>
            <person name="Brannstrom I.O."/>
            <person name="Guillou S."/>
            <person name="Cros-Aarteil S."/>
            <person name="Calhoun S."/>
            <person name="Haridas S."/>
            <person name="Kuo A."/>
            <person name="Mondo S."/>
            <person name="Pangilinan J."/>
            <person name="Riley R."/>
            <person name="LaButti K."/>
            <person name="Andreopoulos B."/>
            <person name="Lipzen A."/>
            <person name="Chen C."/>
            <person name="Yan M."/>
            <person name="Daum C."/>
            <person name="Ng V."/>
            <person name="Clum A."/>
            <person name="Steindorff A."/>
            <person name="Ohm R.A."/>
            <person name="Martin F."/>
            <person name="Silar P."/>
            <person name="Natvig D.O."/>
            <person name="Lalanne C."/>
            <person name="Gautier V."/>
            <person name="Ament-Velasquez S.L."/>
            <person name="Kruys A."/>
            <person name="Hutchinson M.I."/>
            <person name="Powell A.J."/>
            <person name="Barry K."/>
            <person name="Miller A.N."/>
            <person name="Grigoriev I.V."/>
            <person name="Debuchy R."/>
            <person name="Gladieux P."/>
            <person name="Hiltunen Thoren M."/>
            <person name="Johannesson H."/>
        </authorList>
    </citation>
    <scope>NUCLEOTIDE SEQUENCE</scope>
    <source>
        <strain evidence="10">CBS 560.94</strain>
    </source>
</reference>
<dbReference type="SUPFAM" id="SSF48264">
    <property type="entry name" value="Cytochrome P450"/>
    <property type="match status" value="1"/>
</dbReference>
<dbReference type="EMBL" id="JAUEPP010000004">
    <property type="protein sequence ID" value="KAK3344887.1"/>
    <property type="molecule type" value="Genomic_DNA"/>
</dbReference>
<evidence type="ECO:0000256" key="4">
    <source>
        <dbReference type="ARBA" id="ARBA00022617"/>
    </source>
</evidence>
<keyword evidence="9" id="KW-0812">Transmembrane</keyword>
<dbReference type="GO" id="GO:0016705">
    <property type="term" value="F:oxidoreductase activity, acting on paired donors, with incorporation or reduction of molecular oxygen"/>
    <property type="evidence" value="ECO:0007669"/>
    <property type="project" value="InterPro"/>
</dbReference>
<evidence type="ECO:0000313" key="10">
    <source>
        <dbReference type="EMBL" id="KAK3344887.1"/>
    </source>
</evidence>
<dbReference type="GO" id="GO:0004497">
    <property type="term" value="F:monooxygenase activity"/>
    <property type="evidence" value="ECO:0007669"/>
    <property type="project" value="InterPro"/>
</dbReference>
<proteinExistence type="inferred from homology"/>
<dbReference type="PRINTS" id="PR00463">
    <property type="entry name" value="EP450I"/>
</dbReference>
<dbReference type="GeneID" id="87865400"/>
<reference evidence="10" key="2">
    <citation type="submission" date="2023-06" db="EMBL/GenBank/DDBJ databases">
        <authorList>
            <consortium name="Lawrence Berkeley National Laboratory"/>
            <person name="Haridas S."/>
            <person name="Hensen N."/>
            <person name="Bonometti L."/>
            <person name="Westerberg I."/>
            <person name="Brannstrom I.O."/>
            <person name="Guillou S."/>
            <person name="Cros-Aarteil S."/>
            <person name="Calhoun S."/>
            <person name="Kuo A."/>
            <person name="Mondo S."/>
            <person name="Pangilinan J."/>
            <person name="Riley R."/>
            <person name="Labutti K."/>
            <person name="Andreopoulos B."/>
            <person name="Lipzen A."/>
            <person name="Chen C."/>
            <person name="Yanf M."/>
            <person name="Daum C."/>
            <person name="Ng V."/>
            <person name="Clum A."/>
            <person name="Steindorff A."/>
            <person name="Ohm R."/>
            <person name="Martin F."/>
            <person name="Silar P."/>
            <person name="Natvig D."/>
            <person name="Lalanne C."/>
            <person name="Gautier V."/>
            <person name="Ament-Velasquez S.L."/>
            <person name="Kruys A."/>
            <person name="Hutchinson M.I."/>
            <person name="Powell A.J."/>
            <person name="Barry K."/>
            <person name="Miller A.N."/>
            <person name="Grigoriev I.V."/>
            <person name="Debuchy R."/>
            <person name="Gladieux P."/>
            <person name="Thoren M.H."/>
            <person name="Johannesson H."/>
        </authorList>
    </citation>
    <scope>NUCLEOTIDE SEQUENCE</scope>
    <source>
        <strain evidence="10">CBS 560.94</strain>
    </source>
</reference>
<keyword evidence="9" id="KW-0472">Membrane</keyword>
<comment type="similarity">
    <text evidence="3">Belongs to the cytochrome P450 family.</text>
</comment>
<evidence type="ECO:0000256" key="5">
    <source>
        <dbReference type="ARBA" id="ARBA00022723"/>
    </source>
</evidence>
<evidence type="ECO:0000256" key="2">
    <source>
        <dbReference type="ARBA" id="ARBA00004792"/>
    </source>
</evidence>
<protein>
    <submittedName>
        <fullName evidence="10">Cytochrome P450</fullName>
    </submittedName>
</protein>
<comment type="pathway">
    <text evidence="2">Antibiotic biosynthesis.</text>
</comment>
<dbReference type="InterPro" id="IPR002401">
    <property type="entry name" value="Cyt_P450_E_grp-I"/>
</dbReference>
<evidence type="ECO:0000256" key="6">
    <source>
        <dbReference type="ARBA" id="ARBA00023004"/>
    </source>
</evidence>
<evidence type="ECO:0000256" key="3">
    <source>
        <dbReference type="ARBA" id="ARBA00010617"/>
    </source>
</evidence>
<feature type="binding site" description="axial binding residue" evidence="8">
    <location>
        <position position="424"/>
    </location>
    <ligand>
        <name>heme</name>
        <dbReference type="ChEBI" id="CHEBI:30413"/>
    </ligand>
    <ligandPart>
        <name>Fe</name>
        <dbReference type="ChEBI" id="CHEBI:18248"/>
    </ligandPart>
</feature>
<sequence length="484" mass="55262">MVPGLLVFAVQIFVLGFSLIILWRRFFSPIKTVPGPFLASVSRFWHLHHIIKGDQNLQLINLHDKYGHFVRIAHNEVGVSHPDGIKKILLAPLHKASWYKFLSIPDYRYQTPMSTTDPKKKVERSRHFAAGYTMSNLLQTEDSIGSVIDQFLAWLDRSAESKKAVHLDKYLTFTAFDIAGEVLFSKRFGFLKEGRDVGNAIGNSLMLNLYASTMGFFRWIHVILIGNPFMTSLNVLPSGHIFDTTVRALDDRLNNRDRNRFDVVDHWLKAMEKNPGQVLLRDVYAAATGAMGAASDTISCALQSFVYFMNRHPNAWERVRGEIEEAQRTQGLCRDRVLASKEALRVFGPVSMTLPRLAPPGGLTIGSKHFPEGTILSINPWVMHHSRELWGSDAREFNPDRWLKDDAGELDRYFMPWGQGYNSCPGQHIARIELSKITATLVGDYNIRQVDKNQDWQWKAYFTVVPHSWPCYIERRAGNELSSW</sequence>
<keyword evidence="9" id="KW-1133">Transmembrane helix</keyword>
<keyword evidence="4 8" id="KW-0349">Heme</keyword>
<comment type="caution">
    <text evidence="10">The sequence shown here is derived from an EMBL/GenBank/DDBJ whole genome shotgun (WGS) entry which is preliminary data.</text>
</comment>
<keyword evidence="11" id="KW-1185">Reference proteome</keyword>
<dbReference type="Pfam" id="PF00067">
    <property type="entry name" value="p450"/>
    <property type="match status" value="1"/>
</dbReference>
<comment type="cofactor">
    <cofactor evidence="1 8">
        <name>heme</name>
        <dbReference type="ChEBI" id="CHEBI:30413"/>
    </cofactor>
</comment>
<organism evidence="10 11">
    <name type="scientific">Neurospora tetraspora</name>
    <dbReference type="NCBI Taxonomy" id="94610"/>
    <lineage>
        <taxon>Eukaryota</taxon>
        <taxon>Fungi</taxon>
        <taxon>Dikarya</taxon>
        <taxon>Ascomycota</taxon>
        <taxon>Pezizomycotina</taxon>
        <taxon>Sordariomycetes</taxon>
        <taxon>Sordariomycetidae</taxon>
        <taxon>Sordariales</taxon>
        <taxon>Sordariaceae</taxon>
        <taxon>Neurospora</taxon>
    </lineage>
</organism>
<dbReference type="PANTHER" id="PTHR24305">
    <property type="entry name" value="CYTOCHROME P450"/>
    <property type="match status" value="1"/>
</dbReference>
<accession>A0AAE0MSR0</accession>
<gene>
    <name evidence="10" type="ORF">B0H65DRAFT_508695</name>
</gene>
<keyword evidence="6 8" id="KW-0408">Iron</keyword>
<evidence type="ECO:0000313" key="11">
    <source>
        <dbReference type="Proteomes" id="UP001278500"/>
    </source>
</evidence>
<dbReference type="GO" id="GO:0020037">
    <property type="term" value="F:heme binding"/>
    <property type="evidence" value="ECO:0007669"/>
    <property type="project" value="InterPro"/>
</dbReference>
<dbReference type="AlphaFoldDB" id="A0AAE0MSR0"/>
<dbReference type="GO" id="GO:0005506">
    <property type="term" value="F:iron ion binding"/>
    <property type="evidence" value="ECO:0007669"/>
    <property type="project" value="InterPro"/>
</dbReference>
<dbReference type="InterPro" id="IPR050121">
    <property type="entry name" value="Cytochrome_P450_monoxygenase"/>
</dbReference>
<dbReference type="Proteomes" id="UP001278500">
    <property type="component" value="Unassembled WGS sequence"/>
</dbReference>
<keyword evidence="7" id="KW-0045">Antibiotic biosynthesis</keyword>
<evidence type="ECO:0000256" key="9">
    <source>
        <dbReference type="SAM" id="Phobius"/>
    </source>
</evidence>
<evidence type="ECO:0000256" key="7">
    <source>
        <dbReference type="ARBA" id="ARBA00023194"/>
    </source>
</evidence>
<evidence type="ECO:0000256" key="1">
    <source>
        <dbReference type="ARBA" id="ARBA00001971"/>
    </source>
</evidence>
<dbReference type="Gene3D" id="1.10.630.10">
    <property type="entry name" value="Cytochrome P450"/>
    <property type="match status" value="1"/>
</dbReference>
<evidence type="ECO:0000256" key="8">
    <source>
        <dbReference type="PIRSR" id="PIRSR602401-1"/>
    </source>
</evidence>
<dbReference type="PANTHER" id="PTHR24305:SF232">
    <property type="entry name" value="P450, PUTATIVE (EUROFUNG)-RELATED"/>
    <property type="match status" value="1"/>
</dbReference>
<feature type="transmembrane region" description="Helical" evidence="9">
    <location>
        <begin position="6"/>
        <end position="23"/>
    </location>
</feature>